<keyword evidence="2" id="KW-0472">Membrane</keyword>
<dbReference type="Proteomes" id="UP000596742">
    <property type="component" value="Unassembled WGS sequence"/>
</dbReference>
<feature type="transmembrane region" description="Helical" evidence="2">
    <location>
        <begin position="315"/>
        <end position="336"/>
    </location>
</feature>
<evidence type="ECO:0000313" key="4">
    <source>
        <dbReference type="Proteomes" id="UP000596742"/>
    </source>
</evidence>
<evidence type="ECO:0000256" key="2">
    <source>
        <dbReference type="SAM" id="Phobius"/>
    </source>
</evidence>
<name>A0A8B6BEB7_MYTGA</name>
<keyword evidence="2" id="KW-0812">Transmembrane</keyword>
<evidence type="ECO:0000256" key="1">
    <source>
        <dbReference type="SAM" id="MobiDB-lite"/>
    </source>
</evidence>
<sequence>MHSFDISYDCTPWSGMDCNCYVSLWISWIDGRIAVGKGTRIGTDACNQLDYSWTTDINVTDIYISSNTTAYWLFAFPENTTSACSTNGTDGTVGIGPETINTTETTLPGFVSTTTSKKETTTPRFDPTSINTTETTLPGFVSTTTSKIETTTPGFENNFTGFVSTTTSKIETPIPGFDSTSINSTETTTPGFYLTSINTTITTTPGFFPTTISTTETTFLGYNPTTISATKTTTPGFAPISVGMVNTTPGTTKNIETTSTKKSCICPCSNFTMTEDELTKKIAQLKSELSVDPKLTSKYKRSLVSASDDRPSSKYIGTFGIAVIVVICSLIVLMDFHHYSHVIFQNKN</sequence>
<reference evidence="3" key="1">
    <citation type="submission" date="2018-11" db="EMBL/GenBank/DDBJ databases">
        <authorList>
            <person name="Alioto T."/>
            <person name="Alioto T."/>
        </authorList>
    </citation>
    <scope>NUCLEOTIDE SEQUENCE</scope>
</reference>
<dbReference type="AlphaFoldDB" id="A0A8B6BEB7"/>
<dbReference type="OrthoDB" id="6146277at2759"/>
<comment type="caution">
    <text evidence="3">The sequence shown here is derived from an EMBL/GenBank/DDBJ whole genome shotgun (WGS) entry which is preliminary data.</text>
</comment>
<accession>A0A8B6BEB7</accession>
<keyword evidence="2" id="KW-1133">Transmembrane helix</keyword>
<protein>
    <submittedName>
        <fullName evidence="3">Uncharacterized protein</fullName>
    </submittedName>
</protein>
<organism evidence="3 4">
    <name type="scientific">Mytilus galloprovincialis</name>
    <name type="common">Mediterranean mussel</name>
    <dbReference type="NCBI Taxonomy" id="29158"/>
    <lineage>
        <taxon>Eukaryota</taxon>
        <taxon>Metazoa</taxon>
        <taxon>Spiralia</taxon>
        <taxon>Lophotrochozoa</taxon>
        <taxon>Mollusca</taxon>
        <taxon>Bivalvia</taxon>
        <taxon>Autobranchia</taxon>
        <taxon>Pteriomorphia</taxon>
        <taxon>Mytilida</taxon>
        <taxon>Mytiloidea</taxon>
        <taxon>Mytilidae</taxon>
        <taxon>Mytilinae</taxon>
        <taxon>Mytilus</taxon>
    </lineage>
</organism>
<dbReference type="EMBL" id="UYJE01000001">
    <property type="protein sequence ID" value="VDH88709.1"/>
    <property type="molecule type" value="Genomic_DNA"/>
</dbReference>
<proteinExistence type="predicted"/>
<gene>
    <name evidence="3" type="ORF">MGAL_10B082819</name>
</gene>
<evidence type="ECO:0000313" key="3">
    <source>
        <dbReference type="EMBL" id="VDH88709.1"/>
    </source>
</evidence>
<feature type="region of interest" description="Disordered" evidence="1">
    <location>
        <begin position="99"/>
        <end position="138"/>
    </location>
</feature>
<keyword evidence="4" id="KW-1185">Reference proteome</keyword>